<proteinExistence type="predicted"/>
<dbReference type="AlphaFoldDB" id="A0A7Y9NMC4"/>
<dbReference type="InterPro" id="IPR006665">
    <property type="entry name" value="OmpA-like"/>
</dbReference>
<dbReference type="Proteomes" id="UP000534186">
    <property type="component" value="Unassembled WGS sequence"/>
</dbReference>
<keyword evidence="2" id="KW-0732">Signal</keyword>
<accession>A0A7Y9NMC4</accession>
<comment type="caution">
    <text evidence="4">The sequence shown here is derived from an EMBL/GenBank/DDBJ whole genome shotgun (WGS) entry which is preliminary data.</text>
</comment>
<sequence>MVYRPFRSTRRYLLAACAVGLGVASVSAQTPSTAAPVGPNPSRVDVFMGYSYFGAHGQVKPAGINYSSIDTGAMGSGAYYFNKYVGGEIIFAAHPDGHNDGLYTASAGPIFRAPMQNFTLFAHGLAGGARLGGPNQSNPFIYHEPYQWGPTLTVGGGMDYDLPFLNNRFSLRLFQVDYRYVHANYGPPVPIPTSGVLGGRANLSGAEVSTGIVAHFGHIIPPPPVTYSCAVSPATVFPGDPITVTGTPLNLNPKKTATYSWTADGGTISGTSTTANIDTKSANPGTYTVKGHVTEGPKPGEMADCSASYTVKAFEPPTLSCSANPSTVAPGDSSTITASGVSPQNRPLTYSYSSSAGTVSGNGSTATLTTTGAAPGTITVTCNVVDDKGQTASATTTVTVNAPPAPPAPTTSQLCSINFDRDKKRPARVDNEAKACLDDIALNLQRTSDAKLAVVGDKDSAEKKGDKLAAERAVNAKAYLVTEKGIDAGRISVYTGSENGKTVTTTLIPAGATLSTTGITPVDESAVTAKPRTAPATRHHKKQQ</sequence>
<dbReference type="InterPro" id="IPR013783">
    <property type="entry name" value="Ig-like_fold"/>
</dbReference>
<dbReference type="InterPro" id="IPR035986">
    <property type="entry name" value="PKD_dom_sf"/>
</dbReference>
<evidence type="ECO:0000256" key="2">
    <source>
        <dbReference type="SAM" id="SignalP"/>
    </source>
</evidence>
<dbReference type="Gene3D" id="3.30.1330.60">
    <property type="entry name" value="OmpA-like domain"/>
    <property type="match status" value="1"/>
</dbReference>
<evidence type="ECO:0000259" key="3">
    <source>
        <dbReference type="Pfam" id="PF00691"/>
    </source>
</evidence>
<dbReference type="SUPFAM" id="SSF49299">
    <property type="entry name" value="PKD domain"/>
    <property type="match status" value="2"/>
</dbReference>
<evidence type="ECO:0000313" key="5">
    <source>
        <dbReference type="Proteomes" id="UP000534186"/>
    </source>
</evidence>
<dbReference type="SUPFAM" id="SSF103088">
    <property type="entry name" value="OmpA-like"/>
    <property type="match status" value="1"/>
</dbReference>
<feature type="domain" description="OmpA-like" evidence="3">
    <location>
        <begin position="427"/>
        <end position="502"/>
    </location>
</feature>
<dbReference type="Gene3D" id="2.60.40.10">
    <property type="entry name" value="Immunoglobulins"/>
    <property type="match status" value="2"/>
</dbReference>
<name>A0A7Y9NMC4_9BACT</name>
<protein>
    <submittedName>
        <fullName evidence="4">Outer membrane protein OmpA-like peptidoglycan-associated protein</fullName>
    </submittedName>
</protein>
<organism evidence="4 5">
    <name type="scientific">Tunturiibacter lichenicola</name>
    <dbReference type="NCBI Taxonomy" id="2051959"/>
    <lineage>
        <taxon>Bacteria</taxon>
        <taxon>Pseudomonadati</taxon>
        <taxon>Acidobacteriota</taxon>
        <taxon>Terriglobia</taxon>
        <taxon>Terriglobales</taxon>
        <taxon>Acidobacteriaceae</taxon>
        <taxon>Tunturiibacter</taxon>
    </lineage>
</organism>
<feature type="region of interest" description="Disordered" evidence="1">
    <location>
        <begin position="522"/>
        <end position="544"/>
    </location>
</feature>
<dbReference type="EMBL" id="JACCCV010000001">
    <property type="protein sequence ID" value="NYF51827.1"/>
    <property type="molecule type" value="Genomic_DNA"/>
</dbReference>
<feature type="signal peptide" evidence="2">
    <location>
        <begin position="1"/>
        <end position="28"/>
    </location>
</feature>
<gene>
    <name evidence="4" type="ORF">HDF12_002192</name>
</gene>
<evidence type="ECO:0000256" key="1">
    <source>
        <dbReference type="SAM" id="MobiDB-lite"/>
    </source>
</evidence>
<feature type="chain" id="PRO_5030781099" evidence="2">
    <location>
        <begin position="29"/>
        <end position="544"/>
    </location>
</feature>
<evidence type="ECO:0000313" key="4">
    <source>
        <dbReference type="EMBL" id="NYF51827.1"/>
    </source>
</evidence>
<dbReference type="Pfam" id="PF00691">
    <property type="entry name" value="OmpA"/>
    <property type="match status" value="1"/>
</dbReference>
<dbReference type="InterPro" id="IPR036737">
    <property type="entry name" value="OmpA-like_sf"/>
</dbReference>
<reference evidence="4 5" key="1">
    <citation type="submission" date="2020-07" db="EMBL/GenBank/DDBJ databases">
        <title>Genomic Encyclopedia of Type Strains, Phase IV (KMG-V): Genome sequencing to study the core and pangenomes of soil and plant-associated prokaryotes.</title>
        <authorList>
            <person name="Whitman W."/>
        </authorList>
    </citation>
    <scope>NUCLEOTIDE SEQUENCE [LARGE SCALE GENOMIC DNA]</scope>
    <source>
        <strain evidence="4 5">M8UP30</strain>
    </source>
</reference>